<evidence type="ECO:0000256" key="4">
    <source>
        <dbReference type="SAM" id="MobiDB-lite"/>
    </source>
</evidence>
<dbReference type="OrthoDB" id="565731at2759"/>
<dbReference type="InterPro" id="IPR036895">
    <property type="entry name" value="Uracil-DNA_glycosylase-like_sf"/>
</dbReference>
<dbReference type="GO" id="GO:0008263">
    <property type="term" value="F:pyrimidine-specific mismatch base pair DNA N-glycosylase activity"/>
    <property type="evidence" value="ECO:0007669"/>
    <property type="project" value="TreeGrafter"/>
</dbReference>
<dbReference type="STRING" id="1036808.A0A0C3EMC2"/>
<evidence type="ECO:0000313" key="7">
    <source>
        <dbReference type="Proteomes" id="UP000053989"/>
    </source>
</evidence>
<reference evidence="6 7" key="1">
    <citation type="submission" date="2014-04" db="EMBL/GenBank/DDBJ databases">
        <authorList>
            <consortium name="DOE Joint Genome Institute"/>
            <person name="Kuo A."/>
            <person name="Kohler A."/>
            <person name="Nagy L.G."/>
            <person name="Floudas D."/>
            <person name="Copeland A."/>
            <person name="Barry K.W."/>
            <person name="Cichocki N."/>
            <person name="Veneault-Fourrey C."/>
            <person name="LaButti K."/>
            <person name="Lindquist E.A."/>
            <person name="Lipzen A."/>
            <person name="Lundell T."/>
            <person name="Morin E."/>
            <person name="Murat C."/>
            <person name="Sun H."/>
            <person name="Tunlid A."/>
            <person name="Henrissat B."/>
            <person name="Grigoriev I.V."/>
            <person name="Hibbett D.S."/>
            <person name="Martin F."/>
            <person name="Nordberg H.P."/>
            <person name="Cantor M.N."/>
            <person name="Hua S.X."/>
        </authorList>
    </citation>
    <scope>NUCLEOTIDE SEQUENCE [LARGE SCALE GENOMIC DNA]</scope>
    <source>
        <strain evidence="6 7">Foug A</strain>
    </source>
</reference>
<dbReference type="SUPFAM" id="SSF52141">
    <property type="entry name" value="Uracil-DNA glycosylase-like"/>
    <property type="match status" value="1"/>
</dbReference>
<proteinExistence type="predicted"/>
<dbReference type="Pfam" id="PF03167">
    <property type="entry name" value="UDG"/>
    <property type="match status" value="1"/>
</dbReference>
<evidence type="ECO:0000256" key="1">
    <source>
        <dbReference type="ARBA" id="ARBA00022763"/>
    </source>
</evidence>
<sequence>MAARAGTSPRKGKRSSDGSWEDGTGACQKPNSSRKRRKRGNADPEALAHLHPLQDYLKDGLDVIFCGINPGRMSAETGHHFANPTNHFWRCLHRSGLTSRLLPASEDYSLPDTYNLGLTNIIDRPSVEAADLSKSEMKAAIPTLFQKISRFKPRFVCFVGMGIWEVVQTALSQMTMPSATVSQDGGWTVQQTSKDGKNKVNERKKGSALGLQSYKFVYPVDADGKVSETLIFVVPCTSGRVVRYQLTDKIAFFAELYALLHKPTTNAEDLLPIKVEAQG</sequence>
<accession>A0A0C3EMC2</accession>
<feature type="region of interest" description="Disordered" evidence="4">
    <location>
        <begin position="1"/>
        <end position="46"/>
    </location>
</feature>
<evidence type="ECO:0000256" key="3">
    <source>
        <dbReference type="ARBA" id="ARBA00023204"/>
    </source>
</evidence>
<dbReference type="Proteomes" id="UP000053989">
    <property type="component" value="Unassembled WGS sequence"/>
</dbReference>
<dbReference type="PANTHER" id="PTHR12159:SF9">
    <property type="entry name" value="G_T MISMATCH-SPECIFIC THYMINE DNA GLYCOSYLASE"/>
    <property type="match status" value="1"/>
</dbReference>
<feature type="region of interest" description="Disordered" evidence="4">
    <location>
        <begin position="182"/>
        <end position="202"/>
    </location>
</feature>
<name>A0A0C3EMC2_9AGAM</name>
<evidence type="ECO:0000313" key="6">
    <source>
        <dbReference type="EMBL" id="KIM69354.1"/>
    </source>
</evidence>
<protein>
    <recommendedName>
        <fullName evidence="5">Uracil-DNA glycosylase-like domain-containing protein</fullName>
    </recommendedName>
</protein>
<evidence type="ECO:0000259" key="5">
    <source>
        <dbReference type="Pfam" id="PF03167"/>
    </source>
</evidence>
<keyword evidence="1" id="KW-0227">DNA damage</keyword>
<keyword evidence="3" id="KW-0234">DNA repair</keyword>
<dbReference type="InParanoid" id="A0A0C3EMC2"/>
<dbReference type="FunCoup" id="A0A0C3EMC2">
    <property type="interactions" value="21"/>
</dbReference>
<keyword evidence="2" id="KW-0378">Hydrolase</keyword>
<feature type="domain" description="Uracil-DNA glycosylase-like" evidence="5">
    <location>
        <begin position="55"/>
        <end position="258"/>
    </location>
</feature>
<dbReference type="Gene3D" id="3.40.470.10">
    <property type="entry name" value="Uracil-DNA glycosylase-like domain"/>
    <property type="match status" value="1"/>
</dbReference>
<feature type="compositionally biased region" description="Polar residues" evidence="4">
    <location>
        <begin position="182"/>
        <end position="193"/>
    </location>
</feature>
<dbReference type="GO" id="GO:0004844">
    <property type="term" value="F:uracil DNA N-glycosylase activity"/>
    <property type="evidence" value="ECO:0007669"/>
    <property type="project" value="TreeGrafter"/>
</dbReference>
<dbReference type="InterPro" id="IPR015637">
    <property type="entry name" value="MUG/TDG"/>
</dbReference>
<dbReference type="AlphaFoldDB" id="A0A0C3EMC2"/>
<dbReference type="InterPro" id="IPR005122">
    <property type="entry name" value="Uracil-DNA_glycosylase-like"/>
</dbReference>
<keyword evidence="7" id="KW-1185">Reference proteome</keyword>
<organism evidence="6 7">
    <name type="scientific">Scleroderma citrinum Foug A</name>
    <dbReference type="NCBI Taxonomy" id="1036808"/>
    <lineage>
        <taxon>Eukaryota</taxon>
        <taxon>Fungi</taxon>
        <taxon>Dikarya</taxon>
        <taxon>Basidiomycota</taxon>
        <taxon>Agaricomycotina</taxon>
        <taxon>Agaricomycetes</taxon>
        <taxon>Agaricomycetidae</taxon>
        <taxon>Boletales</taxon>
        <taxon>Sclerodermatineae</taxon>
        <taxon>Sclerodermataceae</taxon>
        <taxon>Scleroderma</taxon>
    </lineage>
</organism>
<dbReference type="EMBL" id="KN822006">
    <property type="protein sequence ID" value="KIM69354.1"/>
    <property type="molecule type" value="Genomic_DNA"/>
</dbReference>
<reference evidence="7" key="2">
    <citation type="submission" date="2015-01" db="EMBL/GenBank/DDBJ databases">
        <title>Evolutionary Origins and Diversification of the Mycorrhizal Mutualists.</title>
        <authorList>
            <consortium name="DOE Joint Genome Institute"/>
            <consortium name="Mycorrhizal Genomics Consortium"/>
            <person name="Kohler A."/>
            <person name="Kuo A."/>
            <person name="Nagy L.G."/>
            <person name="Floudas D."/>
            <person name="Copeland A."/>
            <person name="Barry K.W."/>
            <person name="Cichocki N."/>
            <person name="Veneault-Fourrey C."/>
            <person name="LaButti K."/>
            <person name="Lindquist E.A."/>
            <person name="Lipzen A."/>
            <person name="Lundell T."/>
            <person name="Morin E."/>
            <person name="Murat C."/>
            <person name="Riley R."/>
            <person name="Ohm R."/>
            <person name="Sun H."/>
            <person name="Tunlid A."/>
            <person name="Henrissat B."/>
            <person name="Grigoriev I.V."/>
            <person name="Hibbett D.S."/>
            <person name="Martin F."/>
        </authorList>
    </citation>
    <scope>NUCLEOTIDE SEQUENCE [LARGE SCALE GENOMIC DNA]</scope>
    <source>
        <strain evidence="7">Foug A</strain>
    </source>
</reference>
<dbReference type="HOGENOM" id="CLU_042829_0_2_1"/>
<evidence type="ECO:0000256" key="2">
    <source>
        <dbReference type="ARBA" id="ARBA00022801"/>
    </source>
</evidence>
<dbReference type="GO" id="GO:0006285">
    <property type="term" value="P:base-excision repair, AP site formation"/>
    <property type="evidence" value="ECO:0007669"/>
    <property type="project" value="InterPro"/>
</dbReference>
<dbReference type="CDD" id="cd10028">
    <property type="entry name" value="UDG-F2_TDG_MUG"/>
    <property type="match status" value="1"/>
</dbReference>
<dbReference type="PANTHER" id="PTHR12159">
    <property type="entry name" value="G/T AND G/U MISMATCH-SPECIFIC DNA GLYCOSYLASE"/>
    <property type="match status" value="1"/>
</dbReference>
<gene>
    <name evidence="6" type="ORF">SCLCIDRAFT_696373</name>
</gene>